<evidence type="ECO:0000313" key="10">
    <source>
        <dbReference type="Proteomes" id="UP000001420"/>
    </source>
</evidence>
<sequence>MDKKIINKLSIALYEPRIPQNTGNIGRTCLAFDFDLHLILPLGFEINNKRLKRAGLDYWKYINLELHESFAHYSKFINPSRIIGFSKEGGIPLSKIEFQSNDSLLFGREDLGLPSHVKNKCDFMATIPMPGKSNSKNDNGVRSLNLSVACGIASFCSFNCLNHVEH</sequence>
<dbReference type="GO" id="GO:0002130">
    <property type="term" value="P:wobble position ribose methylation"/>
    <property type="evidence" value="ECO:0007669"/>
    <property type="project" value="TreeGrafter"/>
</dbReference>
<comment type="catalytic activity">
    <reaction evidence="6">
        <text>cytidine(34) in tRNA + S-adenosyl-L-methionine = 2'-O-methylcytidine(34) in tRNA + S-adenosyl-L-homocysteine + H(+)</text>
        <dbReference type="Rhea" id="RHEA:43084"/>
        <dbReference type="Rhea" id="RHEA-COMP:10331"/>
        <dbReference type="Rhea" id="RHEA-COMP:10332"/>
        <dbReference type="ChEBI" id="CHEBI:15378"/>
        <dbReference type="ChEBI" id="CHEBI:57856"/>
        <dbReference type="ChEBI" id="CHEBI:59789"/>
        <dbReference type="ChEBI" id="CHEBI:74495"/>
        <dbReference type="ChEBI" id="CHEBI:82748"/>
        <dbReference type="EC" id="2.1.1.207"/>
    </reaction>
</comment>
<keyword evidence="4 6" id="KW-0949">S-adenosyl-L-methionine</keyword>
<comment type="function">
    <text evidence="6">Could methylate the ribose at the nucleotide 34 wobble position in tRNA.</text>
</comment>
<proteinExistence type="inferred from homology"/>
<dbReference type="GO" id="GO:0005737">
    <property type="term" value="C:cytoplasm"/>
    <property type="evidence" value="ECO:0007669"/>
    <property type="project" value="UniProtKB-SubCell"/>
</dbReference>
<evidence type="ECO:0000256" key="3">
    <source>
        <dbReference type="ARBA" id="ARBA00022679"/>
    </source>
</evidence>
<dbReference type="PANTHER" id="PTHR42971">
    <property type="entry name" value="TRNA (CYTIDINE(34)-2'-O)-METHYLTRANSFERASE"/>
    <property type="match status" value="1"/>
</dbReference>
<evidence type="ECO:0000256" key="2">
    <source>
        <dbReference type="ARBA" id="ARBA00022603"/>
    </source>
</evidence>
<dbReference type="InterPro" id="IPR029028">
    <property type="entry name" value="Alpha/beta_knot_MTases"/>
</dbReference>
<comment type="catalytic activity">
    <reaction evidence="6">
        <text>5-carboxymethylaminomethyluridine(34) in tRNA(Leu) + S-adenosyl-L-methionine = 5-carboxymethylaminomethyl-2'-O-methyluridine(34) in tRNA(Leu) + S-adenosyl-L-homocysteine + H(+)</text>
        <dbReference type="Rhea" id="RHEA:43088"/>
        <dbReference type="Rhea" id="RHEA-COMP:10333"/>
        <dbReference type="Rhea" id="RHEA-COMP:10334"/>
        <dbReference type="ChEBI" id="CHEBI:15378"/>
        <dbReference type="ChEBI" id="CHEBI:57856"/>
        <dbReference type="ChEBI" id="CHEBI:59789"/>
        <dbReference type="ChEBI" id="CHEBI:74508"/>
        <dbReference type="ChEBI" id="CHEBI:74511"/>
        <dbReference type="EC" id="2.1.1.207"/>
    </reaction>
</comment>
<dbReference type="HAMAP" id="MF_01885">
    <property type="entry name" value="tRNA_methyltr_TrmL"/>
    <property type="match status" value="1"/>
</dbReference>
<evidence type="ECO:0000313" key="9">
    <source>
        <dbReference type="EMBL" id="AAQ00020.1"/>
    </source>
</evidence>
<comment type="caution">
    <text evidence="6">Lacks conserved residue(s) required for the propagation of feature annotation.</text>
</comment>
<keyword evidence="1 6" id="KW-0963">Cytoplasm</keyword>
<dbReference type="Gene3D" id="3.40.1280.10">
    <property type="match status" value="1"/>
</dbReference>
<dbReference type="EMBL" id="AE017126">
    <property type="protein sequence ID" value="AAQ00020.1"/>
    <property type="molecule type" value="Genomic_DNA"/>
</dbReference>
<dbReference type="STRING" id="167539.Pro_0975"/>
<evidence type="ECO:0000259" key="8">
    <source>
        <dbReference type="Pfam" id="PF00588"/>
    </source>
</evidence>
<organism evidence="9 10">
    <name type="scientific">Prochlorococcus marinus (strain SARG / CCMP1375 / SS120)</name>
    <dbReference type="NCBI Taxonomy" id="167539"/>
    <lineage>
        <taxon>Bacteria</taxon>
        <taxon>Bacillati</taxon>
        <taxon>Cyanobacteriota</taxon>
        <taxon>Cyanophyceae</taxon>
        <taxon>Synechococcales</taxon>
        <taxon>Prochlorococcaceae</taxon>
        <taxon>Prochlorococcus</taxon>
    </lineage>
</organism>
<protein>
    <recommendedName>
        <fullName evidence="6">Putative tRNA (cytidine(34)-2'-O)-methyltransferase</fullName>
        <ecNumber evidence="6">2.1.1.207</ecNumber>
    </recommendedName>
    <alternativeName>
        <fullName evidence="6">tRNA (cytidine/uridine-2'-O-)-methyltransferase</fullName>
    </alternativeName>
</protein>
<feature type="binding site" evidence="6 7">
    <location>
        <position position="143"/>
    </location>
    <ligand>
        <name>S-adenosyl-L-methionine</name>
        <dbReference type="ChEBI" id="CHEBI:59789"/>
    </ligand>
</feature>
<name>Q7VBW7_PROMA</name>
<keyword evidence="3 6" id="KW-0808">Transferase</keyword>
<dbReference type="InterPro" id="IPR029026">
    <property type="entry name" value="tRNA_m1G_MTases_N"/>
</dbReference>
<dbReference type="InterPro" id="IPR016914">
    <property type="entry name" value="TrmL"/>
</dbReference>
<evidence type="ECO:0000256" key="4">
    <source>
        <dbReference type="ARBA" id="ARBA00022691"/>
    </source>
</evidence>
<feature type="domain" description="tRNA/rRNA methyltransferase SpoU type" evidence="8">
    <location>
        <begin position="9"/>
        <end position="153"/>
    </location>
</feature>
<dbReference type="PIRSF" id="PIRSF029256">
    <property type="entry name" value="SpoU_TrmH_prd"/>
    <property type="match status" value="1"/>
</dbReference>
<dbReference type="PANTHER" id="PTHR42971:SF1">
    <property type="entry name" value="TRNA (CYTIDINE(34)-2'-O)-METHYLTRANSFERASE"/>
    <property type="match status" value="1"/>
</dbReference>
<dbReference type="RefSeq" id="WP_011125127.1">
    <property type="nucleotide sequence ID" value="NC_005042.1"/>
</dbReference>
<dbReference type="EnsemblBacteria" id="AAQ00020">
    <property type="protein sequence ID" value="AAQ00020"/>
    <property type="gene ID" value="Pro_0975"/>
</dbReference>
<keyword evidence="5 6" id="KW-0819">tRNA processing</keyword>
<evidence type="ECO:0000256" key="5">
    <source>
        <dbReference type="ARBA" id="ARBA00022694"/>
    </source>
</evidence>
<dbReference type="eggNOG" id="COG0219">
    <property type="taxonomic scope" value="Bacteria"/>
</dbReference>
<dbReference type="HOGENOM" id="CLU_110125_2_1_3"/>
<dbReference type="GO" id="GO:0141098">
    <property type="term" value="F:tRNA (cytidine(34)-2'-O)-methyltransferase activity"/>
    <property type="evidence" value="ECO:0007669"/>
    <property type="project" value="RHEA"/>
</dbReference>
<dbReference type="OrthoDB" id="9789043at2"/>
<dbReference type="KEGG" id="pma:Pro_0975"/>
<dbReference type="InterPro" id="IPR001537">
    <property type="entry name" value="SpoU_MeTrfase"/>
</dbReference>
<accession>Q7VBW7</accession>
<dbReference type="EC" id="2.1.1.207" evidence="6"/>
<comment type="similarity">
    <text evidence="6">Belongs to the class IV-like SAM-binding methyltransferase superfamily. RNA methyltransferase TrmH family. TrmL subfamily.</text>
</comment>
<keyword evidence="2 6" id="KW-0489">Methyltransferase</keyword>
<dbReference type="SUPFAM" id="SSF75217">
    <property type="entry name" value="alpha/beta knot"/>
    <property type="match status" value="1"/>
</dbReference>
<gene>
    <name evidence="9" type="primary">cspR</name>
    <name evidence="9" type="ordered locus">Pro_0975</name>
</gene>
<comment type="subcellular location">
    <subcellularLocation>
        <location evidence="6">Cytoplasm</location>
    </subcellularLocation>
</comment>
<reference evidence="9 10" key="1">
    <citation type="journal article" date="2003" name="Proc. Natl. Acad. Sci. U.S.A.">
        <title>Genome sequence of the cyanobacterium Prochlorococcus marinus SS120, a nearly minimal oxyphototrophic genome.</title>
        <authorList>
            <person name="Dufresne A."/>
            <person name="Salanoubat M."/>
            <person name="Partensky F."/>
            <person name="Artiguenave F."/>
            <person name="Axmann I.M."/>
            <person name="Barbe V."/>
            <person name="Duprat S."/>
            <person name="Galperin M.Y."/>
            <person name="Koonin E.V."/>
            <person name="Le Gall F."/>
            <person name="Makarova K.S."/>
            <person name="Ostrowski M."/>
            <person name="Oztas S."/>
            <person name="Robert C."/>
            <person name="Rogozin I.B."/>
            <person name="Scanlan D.J."/>
            <person name="Tandeau de Marsac N."/>
            <person name="Weissenbach J."/>
            <person name="Wincker P."/>
            <person name="Wolf Y.I."/>
            <person name="Hess W.R."/>
        </authorList>
    </citation>
    <scope>NUCLEOTIDE SEQUENCE [LARGE SCALE GENOMIC DNA]</scope>
    <source>
        <strain evidence="10">SARG / CCMP1375 / SS120</strain>
    </source>
</reference>
<dbReference type="GO" id="GO:0003723">
    <property type="term" value="F:RNA binding"/>
    <property type="evidence" value="ECO:0007669"/>
    <property type="project" value="InterPro"/>
</dbReference>
<dbReference type="AlphaFoldDB" id="Q7VBW7"/>
<evidence type="ECO:0000256" key="7">
    <source>
        <dbReference type="PIRSR" id="PIRSR029256-1"/>
    </source>
</evidence>
<dbReference type="GO" id="GO:0141102">
    <property type="term" value="F:tRNA (5-carboxymethylaminomethyluridine(34)-2'-O)-methyltransferase activity"/>
    <property type="evidence" value="ECO:0007669"/>
    <property type="project" value="RHEA"/>
</dbReference>
<dbReference type="PATRIC" id="fig|167539.5.peg.1023"/>
<evidence type="ECO:0000256" key="6">
    <source>
        <dbReference type="HAMAP-Rule" id="MF_01885"/>
    </source>
</evidence>
<keyword evidence="10" id="KW-1185">Reference proteome</keyword>
<feature type="binding site" evidence="6 7">
    <location>
        <position position="107"/>
    </location>
    <ligand>
        <name>S-adenosyl-L-methionine</name>
        <dbReference type="ChEBI" id="CHEBI:59789"/>
    </ligand>
</feature>
<dbReference type="Proteomes" id="UP000001420">
    <property type="component" value="Chromosome"/>
</dbReference>
<dbReference type="Pfam" id="PF00588">
    <property type="entry name" value="SpoU_methylase"/>
    <property type="match status" value="1"/>
</dbReference>
<dbReference type="CDD" id="cd18094">
    <property type="entry name" value="SpoU-like_TrmL"/>
    <property type="match status" value="1"/>
</dbReference>
<evidence type="ECO:0000256" key="1">
    <source>
        <dbReference type="ARBA" id="ARBA00022490"/>
    </source>
</evidence>
<feature type="binding site" evidence="6 7">
    <location>
        <position position="127"/>
    </location>
    <ligand>
        <name>S-adenosyl-L-methionine</name>
        <dbReference type="ChEBI" id="CHEBI:59789"/>
    </ligand>
</feature>